<feature type="domain" description="Helix-turn-helix" evidence="3">
    <location>
        <begin position="804"/>
        <end position="864"/>
    </location>
</feature>
<evidence type="ECO:0000259" key="2">
    <source>
        <dbReference type="Pfam" id="PF05699"/>
    </source>
</evidence>
<dbReference type="PANTHER" id="PTHR46169">
    <property type="entry name" value="DNA REPLICATION-RELATED ELEMENT FACTOR, ISOFORM A"/>
    <property type="match status" value="1"/>
</dbReference>
<feature type="region of interest" description="Disordered" evidence="1">
    <location>
        <begin position="912"/>
        <end position="937"/>
    </location>
</feature>
<feature type="domain" description="HAT C-terminal dimerisation" evidence="2">
    <location>
        <begin position="685"/>
        <end position="733"/>
    </location>
</feature>
<dbReference type="InterPro" id="IPR058912">
    <property type="entry name" value="HTH_animal"/>
</dbReference>
<reference evidence="4" key="1">
    <citation type="submission" date="2021-02" db="EMBL/GenBank/DDBJ databases">
        <authorList>
            <person name="Nowell W R."/>
        </authorList>
    </citation>
    <scope>NUCLEOTIDE SEQUENCE</scope>
</reference>
<proteinExistence type="predicted"/>
<evidence type="ECO:0000256" key="1">
    <source>
        <dbReference type="SAM" id="MobiDB-lite"/>
    </source>
</evidence>
<dbReference type="InterPro" id="IPR012337">
    <property type="entry name" value="RNaseH-like_sf"/>
</dbReference>
<evidence type="ECO:0008006" key="6">
    <source>
        <dbReference type="Google" id="ProtNLM"/>
    </source>
</evidence>
<organism evidence="4 5">
    <name type="scientific">Rotaria socialis</name>
    <dbReference type="NCBI Taxonomy" id="392032"/>
    <lineage>
        <taxon>Eukaryota</taxon>
        <taxon>Metazoa</taxon>
        <taxon>Spiralia</taxon>
        <taxon>Gnathifera</taxon>
        <taxon>Rotifera</taxon>
        <taxon>Eurotatoria</taxon>
        <taxon>Bdelloidea</taxon>
        <taxon>Philodinida</taxon>
        <taxon>Philodinidae</taxon>
        <taxon>Rotaria</taxon>
    </lineage>
</organism>
<protein>
    <recommendedName>
        <fullName evidence="6">Transposase</fullName>
    </recommendedName>
</protein>
<dbReference type="PANTHER" id="PTHR46169:SF15">
    <property type="entry name" value="INNER CENTROMERE PROTEIN A-LIKE ISOFORM X1-RELATED"/>
    <property type="match status" value="1"/>
</dbReference>
<dbReference type="SUPFAM" id="SSF53098">
    <property type="entry name" value="Ribonuclease H-like"/>
    <property type="match status" value="1"/>
</dbReference>
<dbReference type="Pfam" id="PF05699">
    <property type="entry name" value="Dimer_Tnp_hAT"/>
    <property type="match status" value="1"/>
</dbReference>
<accession>A0A818HYI8</accession>
<dbReference type="InterPro" id="IPR052717">
    <property type="entry name" value="Vacuolar_transposase_reg"/>
</dbReference>
<sequence length="1030" mass="118299">MYDSECLLLDSNDHPSSCTQPSNSSISMSIDSSSEHYTRESIMLALKYKPKEYTTVKKTSKALCWSKFGLPAKIIGPGKFEIIKNFASCTSCFQTYSYSSSTTAMSNHKCKCLVSSSENQSKIELIPLVKSNTSTTYSDTTTSDSTNSVNHKTLQKHKRLMTSVISDWVCSNTRPINIVEDIGLKELVEQCIKTSFVCGPVSASSILPCRKTISKEIKETANNRRNKIKDILIKAARERSLTLSPDLWSDGYKKTSYLGCTAHWVDSLWKLNSLELFCLPYRQSNKTGASILKVLEEGLSLFDLVPFMSDIIWVCDGGSNLLKALEKFTVVRCVAHRLNNCLQTIFFQTNASKVKKHILFPDHFHDESEDEDDQDSKNENEQNDDGFDDDGVNDQQKACAKYNFITSNKKSNAVSFIAQLPTDVKRILVTIVQCKELVKYVKKINLNQDLEDRNALVLLQCTIVRWLSLLNCLESVNKSLITLGEIFEEKNLNKGKLDKINVCLLNKLIDFLKPWEYVMKRVQSSKIPSIHIVTPSICIINSSLETKSDDSKQDKGFTYFRQRAKTIIKEKIQYHPIHLMATFLNPKTRKMKHLSVEQREQSIEYIKQEMLLFDGVNGFKLPTTPKDPQLPINHPIKSMSDFYSNAEDNDEGDIDQQAALRSSSHALEIELYTKQGSDKSKSSDESHEEEYNPLSFWKKMHSSYPALSKIAARIFSVPASSAAVEREFSLAARLGWKFFEIRSVTIGSARDFSGYGRFGWRYFKIRSVTVGSVRDFTGCGRFDWGKRPTDPISGVYHKPAAEPYVTPFTSDHPRHVFSNIIKTSIERAIRYSSTFEAFNYERRYIKLMLLYNEYPSTFIENEFHKYFSEYISKSRFLPLIDEEQKYFLMRKETLGLPTPRQSQVAMSAALADIDNDPPDDDERQQPNQHPEKSEEKIPNYNEKFFTHFTYEKRFETCKRDMHQVYNHAFKDTPAMYTKQIVGNRIRRPAHNELIRKRPNKKLLQNTTTTKSKSNDYNKKIIDITPFYKKN</sequence>
<dbReference type="Proteomes" id="UP000663869">
    <property type="component" value="Unassembled WGS sequence"/>
</dbReference>
<feature type="region of interest" description="Disordered" evidence="1">
    <location>
        <begin position="366"/>
        <end position="391"/>
    </location>
</feature>
<evidence type="ECO:0000313" key="5">
    <source>
        <dbReference type="Proteomes" id="UP000663869"/>
    </source>
</evidence>
<feature type="compositionally biased region" description="Acidic residues" evidence="1">
    <location>
        <begin position="381"/>
        <end position="391"/>
    </location>
</feature>
<dbReference type="GO" id="GO:0046983">
    <property type="term" value="F:protein dimerization activity"/>
    <property type="evidence" value="ECO:0007669"/>
    <property type="project" value="InterPro"/>
</dbReference>
<dbReference type="AlphaFoldDB" id="A0A818HYI8"/>
<comment type="caution">
    <text evidence="4">The sequence shown here is derived from an EMBL/GenBank/DDBJ whole genome shotgun (WGS) entry which is preliminary data.</text>
</comment>
<dbReference type="GO" id="GO:0005634">
    <property type="term" value="C:nucleus"/>
    <property type="evidence" value="ECO:0007669"/>
    <property type="project" value="TreeGrafter"/>
</dbReference>
<dbReference type="EMBL" id="CAJNYU010002178">
    <property type="protein sequence ID" value="CAF3513411.1"/>
    <property type="molecule type" value="Genomic_DNA"/>
</dbReference>
<dbReference type="InterPro" id="IPR008906">
    <property type="entry name" value="HATC_C_dom"/>
</dbReference>
<evidence type="ECO:0000259" key="3">
    <source>
        <dbReference type="Pfam" id="PF26215"/>
    </source>
</evidence>
<feature type="compositionally biased region" description="Acidic residues" evidence="1">
    <location>
        <begin position="913"/>
        <end position="922"/>
    </location>
</feature>
<evidence type="ECO:0000313" key="4">
    <source>
        <dbReference type="EMBL" id="CAF3513411.1"/>
    </source>
</evidence>
<name>A0A818HYI8_9BILA</name>
<gene>
    <name evidence="4" type="ORF">FME351_LOCUS17514</name>
</gene>
<dbReference type="GO" id="GO:0006357">
    <property type="term" value="P:regulation of transcription by RNA polymerase II"/>
    <property type="evidence" value="ECO:0007669"/>
    <property type="project" value="TreeGrafter"/>
</dbReference>
<dbReference type="SUPFAM" id="SSF140996">
    <property type="entry name" value="Hermes dimerisation domain"/>
    <property type="match status" value="1"/>
</dbReference>
<dbReference type="Gene3D" id="1.10.10.1070">
    <property type="entry name" value="Zinc finger, BED domain-containing"/>
    <property type="match status" value="1"/>
</dbReference>
<dbReference type="Pfam" id="PF26215">
    <property type="entry name" value="HTH_animal"/>
    <property type="match status" value="1"/>
</dbReference>